<sequence length="36" mass="3905">MTPTLSNFLWSIFWGGAVVAIGAAALTVISRLDRIR</sequence>
<dbReference type="KEGG" id="glj:GKIL_3756"/>
<keyword evidence="3 6" id="KW-1133">Transmembrane helix</keyword>
<comment type="function">
    <text evidence="6">Involved in the binding and/or turnover of quinones at the Q(B) site of photosystem II (PSII). PSII is a light-driven water plastoquinone oxidoreductase, using light energy to abstract electrons from H(2)O, generating a proton gradient subsequently used for ATP formation.</text>
</comment>
<proteinExistence type="inferred from homology"/>
<dbReference type="GO" id="GO:0005886">
    <property type="term" value="C:plasma membrane"/>
    <property type="evidence" value="ECO:0007669"/>
    <property type="project" value="UniProtKB-SubCell"/>
</dbReference>
<evidence type="ECO:0000256" key="1">
    <source>
        <dbReference type="ARBA" id="ARBA00022531"/>
    </source>
</evidence>
<keyword evidence="5 6" id="KW-0604">Photosystem II</keyword>
<dbReference type="Gene3D" id="1.20.5.510">
    <property type="entry name" value="Single helix bin"/>
    <property type="match status" value="1"/>
</dbReference>
<dbReference type="GO" id="GO:0009523">
    <property type="term" value="C:photosystem II"/>
    <property type="evidence" value="ECO:0007669"/>
    <property type="project" value="UniProtKB-KW"/>
</dbReference>
<dbReference type="EMBL" id="CP003587">
    <property type="protein sequence ID" value="AGY60002.1"/>
    <property type="molecule type" value="Genomic_DNA"/>
</dbReference>
<reference evidence="7 8" key="1">
    <citation type="journal article" date="2013" name="PLoS ONE">
        <title>Cultivation and Complete Genome Sequencing of Gloeobacter kilaueensis sp. nov., from a Lava Cave in Kilauea Caldera, Hawai'i.</title>
        <authorList>
            <person name="Saw J.H."/>
            <person name="Schatz M."/>
            <person name="Brown M.V."/>
            <person name="Kunkel D.D."/>
            <person name="Foster J.S."/>
            <person name="Shick H."/>
            <person name="Christensen S."/>
            <person name="Hou S."/>
            <person name="Wan X."/>
            <person name="Donachie S.P."/>
        </authorList>
    </citation>
    <scope>NUCLEOTIDE SEQUENCE [LARGE SCALE GENOMIC DNA]</scope>
    <source>
        <strain evidence="8">JS</strain>
    </source>
</reference>
<dbReference type="GO" id="GO:0015979">
    <property type="term" value="P:photosynthesis"/>
    <property type="evidence" value="ECO:0007669"/>
    <property type="project" value="UniProtKB-UniRule"/>
</dbReference>
<evidence type="ECO:0000313" key="7">
    <source>
        <dbReference type="EMBL" id="AGY60002.1"/>
    </source>
</evidence>
<keyword evidence="8" id="KW-1185">Reference proteome</keyword>
<keyword evidence="6" id="KW-1003">Cell membrane</keyword>
<dbReference type="AlphaFoldDB" id="U5QLZ2"/>
<evidence type="ECO:0000256" key="3">
    <source>
        <dbReference type="ARBA" id="ARBA00022989"/>
    </source>
</evidence>
<gene>
    <name evidence="6 7" type="primary">psbX</name>
    <name evidence="7" type="ORF">GKIL_3756</name>
</gene>
<dbReference type="Proteomes" id="UP000017396">
    <property type="component" value="Chromosome"/>
</dbReference>
<keyword evidence="4 6" id="KW-0472">Membrane</keyword>
<dbReference type="RefSeq" id="WP_023175320.1">
    <property type="nucleotide sequence ID" value="NC_022600.1"/>
</dbReference>
<comment type="subcellular location">
    <subcellularLocation>
        <location evidence="6">Cell inner membrane</location>
        <topology evidence="6">Single-pass membrane protein</topology>
    </subcellularLocation>
</comment>
<dbReference type="Pfam" id="PF06596">
    <property type="entry name" value="PsbX"/>
    <property type="match status" value="1"/>
</dbReference>
<dbReference type="InterPro" id="IPR023431">
    <property type="entry name" value="PSII_PsbX_type_1_subfam"/>
</dbReference>
<evidence type="ECO:0000256" key="6">
    <source>
        <dbReference type="HAMAP-Rule" id="MF_01386"/>
    </source>
</evidence>
<keyword evidence="1 6" id="KW-0602">Photosynthesis</keyword>
<evidence type="ECO:0000256" key="5">
    <source>
        <dbReference type="ARBA" id="ARBA00023276"/>
    </source>
</evidence>
<accession>U5QLZ2</accession>
<comment type="subunit">
    <text evidence="6">PSII is composed of 1 copy each of membrane proteins PsbA, PsbB, PsbC, PsbD, PsbE, PsbF, PsbH, PsbI, PsbJ, PsbK, PsbL, PsbM, PsbT, PsbX, PsbY, PsbZ, Psb30/Ycf12, peripheral proteins PsbO, CyanoQ (PsbQ), PsbU, PsbV and a large number of cofactors. It forms dimeric complexes.</text>
</comment>
<keyword evidence="6" id="KW-0997">Cell inner membrane</keyword>
<evidence type="ECO:0000313" key="8">
    <source>
        <dbReference type="Proteomes" id="UP000017396"/>
    </source>
</evidence>
<dbReference type="HAMAP" id="MF_01386">
    <property type="entry name" value="PSII_PsbX_1"/>
    <property type="match status" value="1"/>
</dbReference>
<protein>
    <recommendedName>
        <fullName evidence="6">Photosystem II reaction center protein X</fullName>
    </recommendedName>
</protein>
<dbReference type="HOGENOM" id="CLU_212837_0_1_3"/>
<evidence type="ECO:0000256" key="4">
    <source>
        <dbReference type="ARBA" id="ARBA00023136"/>
    </source>
</evidence>
<feature type="transmembrane region" description="Helical" evidence="6">
    <location>
        <begin position="12"/>
        <end position="32"/>
    </location>
</feature>
<evidence type="ECO:0000256" key="2">
    <source>
        <dbReference type="ARBA" id="ARBA00022692"/>
    </source>
</evidence>
<dbReference type="InterPro" id="IPR009518">
    <property type="entry name" value="PSII_PsbX"/>
</dbReference>
<name>U5QLZ2_GLOK1</name>
<dbReference type="STRING" id="1183438.GKIL_3756"/>
<comment type="similarity">
    <text evidence="6">Belongs to the PsbX family. Type 1 subfamily.</text>
</comment>
<keyword evidence="2 6" id="KW-0812">Transmembrane</keyword>
<organism evidence="7 8">
    <name type="scientific">Gloeobacter kilaueensis (strain ATCC BAA-2537 / CCAP 1431/1 / ULC 316 / JS1)</name>
    <dbReference type="NCBI Taxonomy" id="1183438"/>
    <lineage>
        <taxon>Bacteria</taxon>
        <taxon>Bacillati</taxon>
        <taxon>Cyanobacteriota</taxon>
        <taxon>Cyanophyceae</taxon>
        <taxon>Gloeobacterales</taxon>
        <taxon>Gloeobacteraceae</taxon>
        <taxon>Gloeobacter</taxon>
    </lineage>
</organism>